<organism evidence="1 2">
    <name type="scientific">Sphingobacterium griseoflavum</name>
    <dbReference type="NCBI Taxonomy" id="1474952"/>
    <lineage>
        <taxon>Bacteria</taxon>
        <taxon>Pseudomonadati</taxon>
        <taxon>Bacteroidota</taxon>
        <taxon>Sphingobacteriia</taxon>
        <taxon>Sphingobacteriales</taxon>
        <taxon>Sphingobacteriaceae</taxon>
        <taxon>Sphingobacterium</taxon>
    </lineage>
</organism>
<keyword evidence="2" id="KW-1185">Reference proteome</keyword>
<reference evidence="2" key="1">
    <citation type="journal article" date="2019" name="Int. J. Syst. Evol. Microbiol.">
        <title>The Global Catalogue of Microorganisms (GCM) 10K type strain sequencing project: providing services to taxonomists for standard genome sequencing and annotation.</title>
        <authorList>
            <consortium name="The Broad Institute Genomics Platform"/>
            <consortium name="The Broad Institute Genome Sequencing Center for Infectious Disease"/>
            <person name="Wu L."/>
            <person name="Ma J."/>
        </authorList>
    </citation>
    <scope>NUCLEOTIDE SEQUENCE [LARGE SCALE GENOMIC DNA]</scope>
    <source>
        <strain evidence="2">CGMCC 1.12966</strain>
    </source>
</reference>
<gene>
    <name evidence="1" type="ORF">GCM10017764_19540</name>
</gene>
<proteinExistence type="predicted"/>
<evidence type="ECO:0000313" key="2">
    <source>
        <dbReference type="Proteomes" id="UP000620550"/>
    </source>
</evidence>
<accession>A0ABQ3HUN5</accession>
<dbReference type="EMBL" id="BNAF01000006">
    <property type="protein sequence ID" value="GHE36262.1"/>
    <property type="molecule type" value="Genomic_DNA"/>
</dbReference>
<name>A0ABQ3HUN5_9SPHI</name>
<sequence>MRPCPAGDQALFRKYAKEVLMFKPKIINVEVEQKREAMMEKLKKY</sequence>
<dbReference type="Proteomes" id="UP000620550">
    <property type="component" value="Unassembled WGS sequence"/>
</dbReference>
<protein>
    <submittedName>
        <fullName evidence="1">Uncharacterized protein</fullName>
    </submittedName>
</protein>
<evidence type="ECO:0000313" key="1">
    <source>
        <dbReference type="EMBL" id="GHE36262.1"/>
    </source>
</evidence>
<comment type="caution">
    <text evidence="1">The sequence shown here is derived from an EMBL/GenBank/DDBJ whole genome shotgun (WGS) entry which is preliminary data.</text>
</comment>